<organism evidence="2 3">
    <name type="scientific">Crotalaria pallida</name>
    <name type="common">Smooth rattlebox</name>
    <name type="synonym">Crotalaria striata</name>
    <dbReference type="NCBI Taxonomy" id="3830"/>
    <lineage>
        <taxon>Eukaryota</taxon>
        <taxon>Viridiplantae</taxon>
        <taxon>Streptophyta</taxon>
        <taxon>Embryophyta</taxon>
        <taxon>Tracheophyta</taxon>
        <taxon>Spermatophyta</taxon>
        <taxon>Magnoliopsida</taxon>
        <taxon>eudicotyledons</taxon>
        <taxon>Gunneridae</taxon>
        <taxon>Pentapetalae</taxon>
        <taxon>rosids</taxon>
        <taxon>fabids</taxon>
        <taxon>Fabales</taxon>
        <taxon>Fabaceae</taxon>
        <taxon>Papilionoideae</taxon>
        <taxon>50 kb inversion clade</taxon>
        <taxon>genistoids sensu lato</taxon>
        <taxon>core genistoids</taxon>
        <taxon>Crotalarieae</taxon>
        <taxon>Crotalaria</taxon>
    </lineage>
</organism>
<dbReference type="GO" id="GO:0004523">
    <property type="term" value="F:RNA-DNA hybrid ribonuclease activity"/>
    <property type="evidence" value="ECO:0007669"/>
    <property type="project" value="InterPro"/>
</dbReference>
<evidence type="ECO:0000313" key="3">
    <source>
        <dbReference type="Proteomes" id="UP001372338"/>
    </source>
</evidence>
<dbReference type="InterPro" id="IPR012337">
    <property type="entry name" value="RNaseH-like_sf"/>
</dbReference>
<evidence type="ECO:0000259" key="1">
    <source>
        <dbReference type="PROSITE" id="PS50879"/>
    </source>
</evidence>
<feature type="domain" description="RNase H type-1" evidence="1">
    <location>
        <begin position="60"/>
        <end position="189"/>
    </location>
</feature>
<accession>A0AAN9EJ77</accession>
<dbReference type="GO" id="GO:0003676">
    <property type="term" value="F:nucleic acid binding"/>
    <property type="evidence" value="ECO:0007669"/>
    <property type="project" value="InterPro"/>
</dbReference>
<sequence>MTVLGDEDWSFYIVVTFINNMFRDFNQSSLQSNSLPSHKKPCLVRFYVKKPCLVSWSKPPPQVWCINVDDSSLGNPGSAGFGGLICSEDGSWIRGFSGFIGFTTNLHAKLLAILHGLRLARNLQLQRVLCQTNSLEAIHLISSGNRKFHRYACFIYNICAFLEDWDVTLAHTLREGDQCADWLAKFGTSN</sequence>
<comment type="caution">
    <text evidence="2">The sequence shown here is derived from an EMBL/GenBank/DDBJ whole genome shotgun (WGS) entry which is preliminary data.</text>
</comment>
<keyword evidence="3" id="KW-1185">Reference proteome</keyword>
<dbReference type="InterPro" id="IPR002156">
    <property type="entry name" value="RNaseH_domain"/>
</dbReference>
<dbReference type="InterPro" id="IPR053151">
    <property type="entry name" value="RNase_H-like"/>
</dbReference>
<dbReference type="PANTHER" id="PTHR47723:SF19">
    <property type="entry name" value="POLYNUCLEOTIDYL TRANSFERASE, RIBONUCLEASE H-LIKE SUPERFAMILY PROTEIN"/>
    <property type="match status" value="1"/>
</dbReference>
<dbReference type="PANTHER" id="PTHR47723">
    <property type="entry name" value="OS05G0353850 PROTEIN"/>
    <property type="match status" value="1"/>
</dbReference>
<dbReference type="Pfam" id="PF13456">
    <property type="entry name" value="RVT_3"/>
    <property type="match status" value="1"/>
</dbReference>
<dbReference type="PROSITE" id="PS50879">
    <property type="entry name" value="RNASE_H_1"/>
    <property type="match status" value="1"/>
</dbReference>
<dbReference type="InterPro" id="IPR036397">
    <property type="entry name" value="RNaseH_sf"/>
</dbReference>
<reference evidence="2 3" key="1">
    <citation type="submission" date="2024-01" db="EMBL/GenBank/DDBJ databases">
        <title>The genomes of 5 underutilized Papilionoideae crops provide insights into root nodulation and disease resistanc.</title>
        <authorList>
            <person name="Yuan L."/>
        </authorList>
    </citation>
    <scope>NUCLEOTIDE SEQUENCE [LARGE SCALE GENOMIC DNA]</scope>
    <source>
        <strain evidence="2">ZHUSHIDOU_FW_LH</strain>
        <tissue evidence="2">Leaf</tissue>
    </source>
</reference>
<dbReference type="SUPFAM" id="SSF53098">
    <property type="entry name" value="Ribonuclease H-like"/>
    <property type="match status" value="1"/>
</dbReference>
<proteinExistence type="predicted"/>
<dbReference type="Proteomes" id="UP001372338">
    <property type="component" value="Unassembled WGS sequence"/>
</dbReference>
<evidence type="ECO:0000313" key="2">
    <source>
        <dbReference type="EMBL" id="KAK7258539.1"/>
    </source>
</evidence>
<name>A0AAN9EJ77_CROPI</name>
<dbReference type="EMBL" id="JAYWIO010000005">
    <property type="protein sequence ID" value="KAK7258539.1"/>
    <property type="molecule type" value="Genomic_DNA"/>
</dbReference>
<protein>
    <recommendedName>
        <fullName evidence="1">RNase H type-1 domain-containing protein</fullName>
    </recommendedName>
</protein>
<dbReference type="AlphaFoldDB" id="A0AAN9EJ77"/>
<dbReference type="InterPro" id="IPR044730">
    <property type="entry name" value="RNase_H-like_dom_plant"/>
</dbReference>
<dbReference type="Gene3D" id="3.30.420.10">
    <property type="entry name" value="Ribonuclease H-like superfamily/Ribonuclease H"/>
    <property type="match status" value="1"/>
</dbReference>
<dbReference type="CDD" id="cd06222">
    <property type="entry name" value="RNase_H_like"/>
    <property type="match status" value="1"/>
</dbReference>
<gene>
    <name evidence="2" type="ORF">RIF29_24119</name>
</gene>